<proteinExistence type="predicted"/>
<reference evidence="1 2" key="1">
    <citation type="submission" date="2017-07" db="EMBL/GenBank/DDBJ databases">
        <title>Phylogenetic study on the rhizospheric bacterium Ochrobactrum sp. A44.</title>
        <authorList>
            <person name="Krzyzanowska D.M."/>
            <person name="Ossowicki A."/>
            <person name="Rajewska M."/>
            <person name="Maciag T."/>
            <person name="Kaczynski Z."/>
            <person name="Czerwicka M."/>
            <person name="Jafra S."/>
        </authorList>
    </citation>
    <scope>NUCLEOTIDE SEQUENCE [LARGE SCALE GENOMIC DNA]</scope>
    <source>
        <strain evidence="1 2">OgA9a</strain>
    </source>
</reference>
<sequence length="49" mass="5204">MAALPLIACNTDPPSEVADLFASRVKIWTVIIFNAGSVALSDFFLGALH</sequence>
<organism evidence="1 2">
    <name type="scientific">Brucella grignonensis</name>
    <dbReference type="NCBI Taxonomy" id="94627"/>
    <lineage>
        <taxon>Bacteria</taxon>
        <taxon>Pseudomonadati</taxon>
        <taxon>Pseudomonadota</taxon>
        <taxon>Alphaproteobacteria</taxon>
        <taxon>Hyphomicrobiales</taxon>
        <taxon>Brucellaceae</taxon>
        <taxon>Brucella/Ochrobactrum group</taxon>
        <taxon>Brucella</taxon>
    </lineage>
</organism>
<dbReference type="Proteomes" id="UP000216478">
    <property type="component" value="Unassembled WGS sequence"/>
</dbReference>
<protein>
    <submittedName>
        <fullName evidence="1">Uncharacterized protein</fullName>
    </submittedName>
</protein>
<dbReference type="EMBL" id="NNRL01000164">
    <property type="protein sequence ID" value="OYR09229.1"/>
    <property type="molecule type" value="Genomic_DNA"/>
</dbReference>
<evidence type="ECO:0000313" key="1">
    <source>
        <dbReference type="EMBL" id="OYR09229.1"/>
    </source>
</evidence>
<keyword evidence="2" id="KW-1185">Reference proteome</keyword>
<dbReference type="AlphaFoldDB" id="A0A256F2Y3"/>
<name>A0A256F2Y3_9HYPH</name>
<evidence type="ECO:0000313" key="2">
    <source>
        <dbReference type="Proteomes" id="UP000216478"/>
    </source>
</evidence>
<gene>
    <name evidence="1" type="ORF">CEV33_2958</name>
</gene>
<comment type="caution">
    <text evidence="1">The sequence shown here is derived from an EMBL/GenBank/DDBJ whole genome shotgun (WGS) entry which is preliminary data.</text>
</comment>
<accession>A0A256F2Y3</accession>